<evidence type="ECO:0000313" key="1">
    <source>
        <dbReference type="EMBL" id="OAD22055.1"/>
    </source>
</evidence>
<name>A0A176S213_9GAMM</name>
<gene>
    <name evidence="1" type="ORF">THIOM_002161</name>
</gene>
<comment type="caution">
    <text evidence="1">The sequence shown here is derived from an EMBL/GenBank/DDBJ whole genome shotgun (WGS) entry which is preliminary data.</text>
</comment>
<organism evidence="1 2">
    <name type="scientific">Candidatus Thiomargarita nelsonii</name>
    <dbReference type="NCBI Taxonomy" id="1003181"/>
    <lineage>
        <taxon>Bacteria</taxon>
        <taxon>Pseudomonadati</taxon>
        <taxon>Pseudomonadota</taxon>
        <taxon>Gammaproteobacteria</taxon>
        <taxon>Thiotrichales</taxon>
        <taxon>Thiotrichaceae</taxon>
        <taxon>Thiomargarita</taxon>
    </lineage>
</organism>
<reference evidence="1 2" key="1">
    <citation type="submission" date="2016-05" db="EMBL/GenBank/DDBJ databases">
        <title>Single-cell genome of chain-forming Candidatus Thiomargarita nelsonii and comparison to other large sulfur-oxidizing bacteria.</title>
        <authorList>
            <person name="Winkel M."/>
            <person name="Salman V."/>
            <person name="Woyke T."/>
            <person name="Schulz-Vogt H."/>
            <person name="Richter M."/>
            <person name="Flood B."/>
            <person name="Bailey J."/>
            <person name="Amann R."/>
            <person name="Mussmann M."/>
        </authorList>
    </citation>
    <scope>NUCLEOTIDE SEQUENCE [LARGE SCALE GENOMIC DNA]</scope>
    <source>
        <strain evidence="1 2">THI036</strain>
    </source>
</reference>
<evidence type="ECO:0000313" key="2">
    <source>
        <dbReference type="Proteomes" id="UP000076962"/>
    </source>
</evidence>
<proteinExistence type="predicted"/>
<dbReference type="NCBIfam" id="TIGR04256">
    <property type="entry name" value="GxxExxY"/>
    <property type="match status" value="1"/>
</dbReference>
<sequence>MAQLIHKKLSYIVRGVMIDVYNQLGPQFPEKIYQKAITYGLRKHNITCTPEKQFNLTYRSTSVGKYYVDHWLEKGKIILEIKVAPKIMPIHQAQTISYLKLTDADLAIIANFGAKSFEDKRLPNFIRDKTANFQWQPLGYWLIFMENS</sequence>
<protein>
    <recommendedName>
        <fullName evidence="3">GxxExxY protein</fullName>
    </recommendedName>
</protein>
<dbReference type="Proteomes" id="UP000076962">
    <property type="component" value="Unassembled WGS sequence"/>
</dbReference>
<evidence type="ECO:0008006" key="3">
    <source>
        <dbReference type="Google" id="ProtNLM"/>
    </source>
</evidence>
<dbReference type="InterPro" id="IPR026350">
    <property type="entry name" value="GxxExxY"/>
</dbReference>
<dbReference type="AlphaFoldDB" id="A0A176S213"/>
<dbReference type="EMBL" id="LUTY01001203">
    <property type="protein sequence ID" value="OAD22055.1"/>
    <property type="molecule type" value="Genomic_DNA"/>
</dbReference>
<keyword evidence="2" id="KW-1185">Reference proteome</keyword>
<accession>A0A176S213</accession>
<dbReference type="Pfam" id="PF13366">
    <property type="entry name" value="PDDEXK_3"/>
    <property type="match status" value="1"/>
</dbReference>